<keyword evidence="2" id="KW-0472">Membrane</keyword>
<gene>
    <name evidence="3" type="ORF">FB567DRAFT_555006</name>
</gene>
<reference evidence="3" key="1">
    <citation type="journal article" date="2021" name="Nat. Commun.">
        <title>Genetic determinants of endophytism in the Arabidopsis root mycobiome.</title>
        <authorList>
            <person name="Mesny F."/>
            <person name="Miyauchi S."/>
            <person name="Thiergart T."/>
            <person name="Pickel B."/>
            <person name="Atanasova L."/>
            <person name="Karlsson M."/>
            <person name="Huettel B."/>
            <person name="Barry K.W."/>
            <person name="Haridas S."/>
            <person name="Chen C."/>
            <person name="Bauer D."/>
            <person name="Andreopoulos W."/>
            <person name="Pangilinan J."/>
            <person name="LaButti K."/>
            <person name="Riley R."/>
            <person name="Lipzen A."/>
            <person name="Clum A."/>
            <person name="Drula E."/>
            <person name="Henrissat B."/>
            <person name="Kohler A."/>
            <person name="Grigoriev I.V."/>
            <person name="Martin F.M."/>
            <person name="Hacquard S."/>
        </authorList>
    </citation>
    <scope>NUCLEOTIDE SEQUENCE</scope>
    <source>
        <strain evidence="3">MPI-SDFR-AT-0120</strain>
    </source>
</reference>
<evidence type="ECO:0008006" key="5">
    <source>
        <dbReference type="Google" id="ProtNLM"/>
    </source>
</evidence>
<evidence type="ECO:0000256" key="2">
    <source>
        <dbReference type="SAM" id="Phobius"/>
    </source>
</evidence>
<protein>
    <recommendedName>
        <fullName evidence="5">MARVEL domain-containing protein</fullName>
    </recommendedName>
</protein>
<feature type="compositionally biased region" description="Polar residues" evidence="1">
    <location>
        <begin position="244"/>
        <end position="273"/>
    </location>
</feature>
<accession>A0A8K0QTQ8</accession>
<evidence type="ECO:0000256" key="1">
    <source>
        <dbReference type="SAM" id="MobiDB-lite"/>
    </source>
</evidence>
<name>A0A8K0QTQ8_9PLEO</name>
<keyword evidence="4" id="KW-1185">Reference proteome</keyword>
<organism evidence="3 4">
    <name type="scientific">Paraphoma chrysanthemicola</name>
    <dbReference type="NCBI Taxonomy" id="798071"/>
    <lineage>
        <taxon>Eukaryota</taxon>
        <taxon>Fungi</taxon>
        <taxon>Dikarya</taxon>
        <taxon>Ascomycota</taxon>
        <taxon>Pezizomycotina</taxon>
        <taxon>Dothideomycetes</taxon>
        <taxon>Pleosporomycetidae</taxon>
        <taxon>Pleosporales</taxon>
        <taxon>Pleosporineae</taxon>
        <taxon>Phaeosphaeriaceae</taxon>
        <taxon>Paraphoma</taxon>
    </lineage>
</organism>
<keyword evidence="2" id="KW-1133">Transmembrane helix</keyword>
<keyword evidence="2" id="KW-0812">Transmembrane</keyword>
<dbReference type="AlphaFoldDB" id="A0A8K0QTQ8"/>
<feature type="transmembrane region" description="Helical" evidence="2">
    <location>
        <begin position="20"/>
        <end position="40"/>
    </location>
</feature>
<dbReference type="OrthoDB" id="3436860at2759"/>
<proteinExistence type="predicted"/>
<feature type="transmembrane region" description="Helical" evidence="2">
    <location>
        <begin position="82"/>
        <end position="103"/>
    </location>
</feature>
<feature type="compositionally biased region" description="Basic and acidic residues" evidence="1">
    <location>
        <begin position="205"/>
        <end position="217"/>
    </location>
</feature>
<dbReference type="EMBL" id="JAGMVJ010000029">
    <property type="protein sequence ID" value="KAH7069463.1"/>
    <property type="molecule type" value="Genomic_DNA"/>
</dbReference>
<evidence type="ECO:0000313" key="3">
    <source>
        <dbReference type="EMBL" id="KAH7069463.1"/>
    </source>
</evidence>
<feature type="region of interest" description="Disordered" evidence="1">
    <location>
        <begin position="151"/>
        <end position="273"/>
    </location>
</feature>
<evidence type="ECO:0000313" key="4">
    <source>
        <dbReference type="Proteomes" id="UP000813461"/>
    </source>
</evidence>
<feature type="transmembrane region" description="Helical" evidence="2">
    <location>
        <begin position="115"/>
        <end position="132"/>
    </location>
</feature>
<dbReference type="Proteomes" id="UP000813461">
    <property type="component" value="Unassembled WGS sequence"/>
</dbReference>
<comment type="caution">
    <text evidence="3">The sequence shown here is derived from an EMBL/GenBank/DDBJ whole genome shotgun (WGS) entry which is preliminary data.</text>
</comment>
<sequence length="273" mass="31456">MAILDILNKPAFDSRFKLPVHVIQAIIISVVIGLSVPRLFMKNQPRTRASTIALGMGAKSLVLLAYMVLTDHVQRFRRWHSYKANVIISLLEIVFWGAVAFLVMQANLKQCSGTMCYLSWVVVGLSVVMNILEQYTAAISIREFREYRKTRDATRLSGTPSNDWRHRSDEEEMIQQPKPVEPKQARSHSHRQYPEVRSHSHNARQHSDHGRSHSSRDHHSRRHPQSSQGWQPSELDGQGRPMYGQSTYSQPAYTQPAYNQPPRYSSHQQYGRR</sequence>
<feature type="transmembrane region" description="Helical" evidence="2">
    <location>
        <begin position="52"/>
        <end position="70"/>
    </location>
</feature>